<evidence type="ECO:0000256" key="3">
    <source>
        <dbReference type="ARBA" id="ARBA00023163"/>
    </source>
</evidence>
<name>A0A8B6URL5_9PSED</name>
<dbReference type="PANTHER" id="PTHR46796">
    <property type="entry name" value="HTH-TYPE TRANSCRIPTIONAL ACTIVATOR RHAS-RELATED"/>
    <property type="match status" value="1"/>
</dbReference>
<reference evidence="6" key="2">
    <citation type="submission" date="2021-03" db="EMBL/GenBank/DDBJ databases">
        <authorList>
            <person name="Valentovich L.N."/>
            <person name="Akhremchuk A.E."/>
            <person name="Miamin V.E."/>
        </authorList>
    </citation>
    <scope>NUCLEOTIDE SEQUENCE</scope>
    <source>
        <strain evidence="6">3prime</strain>
    </source>
</reference>
<dbReference type="PROSITE" id="PS01124">
    <property type="entry name" value="HTH_ARAC_FAMILY_2"/>
    <property type="match status" value="1"/>
</dbReference>
<dbReference type="InterPro" id="IPR018060">
    <property type="entry name" value="HTH_AraC"/>
</dbReference>
<dbReference type="RefSeq" id="WP_208555143.1">
    <property type="nucleotide sequence ID" value="NZ_CP072011.1"/>
</dbReference>
<dbReference type="InterPro" id="IPR020449">
    <property type="entry name" value="Tscrpt_reg_AraC-type_HTH"/>
</dbReference>
<protein>
    <submittedName>
        <fullName evidence="6">Transcriptional regulator FeaR</fullName>
    </submittedName>
</protein>
<reference evidence="6" key="1">
    <citation type="book" date="2019" name="MICROBIAL BIOTECHNOLOGY" publisher="Unknown Publisher">
        <title>Optimization of recombineering for directed mutagenesis of bacteria Pseudomonas corrugata 3'.</title>
        <authorList>
            <person name="Buinitskaja S.V."/>
            <person name="Pilipenok N."/>
            <person name="Valentovich L.N."/>
        </authorList>
    </citation>
    <scope>NUCLEOTIDE SEQUENCE</scope>
    <source>
        <strain evidence="6">3prime</strain>
    </source>
</reference>
<keyword evidence="2" id="KW-0238">DNA-binding</keyword>
<dbReference type="InterPro" id="IPR050204">
    <property type="entry name" value="AraC_XylS_family_regulators"/>
</dbReference>
<organism evidence="6 7">
    <name type="scientific">Pseudomonas corrugata</name>
    <dbReference type="NCBI Taxonomy" id="47879"/>
    <lineage>
        <taxon>Bacteria</taxon>
        <taxon>Pseudomonadati</taxon>
        <taxon>Pseudomonadota</taxon>
        <taxon>Gammaproteobacteria</taxon>
        <taxon>Pseudomonadales</taxon>
        <taxon>Pseudomonadaceae</taxon>
        <taxon>Pseudomonas</taxon>
    </lineage>
</organism>
<evidence type="ECO:0000256" key="4">
    <source>
        <dbReference type="ARBA" id="ARBA00037345"/>
    </source>
</evidence>
<comment type="function">
    <text evidence="4">Regulatory protein of the TOL plasmid xyl operons. XylS activates the xylXYZLTEGFJQKIH operon required for the degradation of toluene, m-xylene and p-xylene.</text>
</comment>
<sequence length="318" mass="35174">MAGLQECGNSVSQWNFAVRAVCGPYETEVNRKYAKFVGDVVSGTRGGLPFARLRTNAARVRRCARGADRDNDQRCILLSQSIGQARVVHDGFTYHLMPGDIVLLDSAGECEIEPKGLIEHMAISLPKPMVARHISPGRRLQGMVDLNSTSGRLLRLLLAQLSEEDHKLSELEQHGVLSAILCLLGSALQKQNVQPSKKLTRRTSAELRVEAEIFIQNSIASPELSPALIASVLNVSLRQLYRSFEEGGGSVYRYILASRLKHCASELTVAGSIRVSVTDIAYKWGFSDSASFSRAFKRHFGLAPREYRMVFCDQKIII</sequence>
<dbReference type="EMBL" id="CP072011">
    <property type="protein sequence ID" value="QTH14542.1"/>
    <property type="molecule type" value="Genomic_DNA"/>
</dbReference>
<proteinExistence type="predicted"/>
<dbReference type="Proteomes" id="UP000663914">
    <property type="component" value="Chromosome"/>
</dbReference>
<dbReference type="SUPFAM" id="SSF46689">
    <property type="entry name" value="Homeodomain-like"/>
    <property type="match status" value="1"/>
</dbReference>
<dbReference type="AlphaFoldDB" id="A0A8B6URL5"/>
<dbReference type="GO" id="GO:0043565">
    <property type="term" value="F:sequence-specific DNA binding"/>
    <property type="evidence" value="ECO:0007669"/>
    <property type="project" value="InterPro"/>
</dbReference>
<evidence type="ECO:0000313" key="6">
    <source>
        <dbReference type="EMBL" id="QTH14542.1"/>
    </source>
</evidence>
<evidence type="ECO:0000256" key="2">
    <source>
        <dbReference type="ARBA" id="ARBA00023125"/>
    </source>
</evidence>
<evidence type="ECO:0000256" key="1">
    <source>
        <dbReference type="ARBA" id="ARBA00023015"/>
    </source>
</evidence>
<dbReference type="GO" id="GO:0003700">
    <property type="term" value="F:DNA-binding transcription factor activity"/>
    <property type="evidence" value="ECO:0007669"/>
    <property type="project" value="InterPro"/>
</dbReference>
<evidence type="ECO:0000259" key="5">
    <source>
        <dbReference type="PROSITE" id="PS01124"/>
    </source>
</evidence>
<dbReference type="Gene3D" id="1.10.10.60">
    <property type="entry name" value="Homeodomain-like"/>
    <property type="match status" value="1"/>
</dbReference>
<dbReference type="PRINTS" id="PR00032">
    <property type="entry name" value="HTHARAC"/>
</dbReference>
<feature type="domain" description="HTH araC/xylS-type" evidence="5">
    <location>
        <begin position="209"/>
        <end position="310"/>
    </location>
</feature>
<dbReference type="InterPro" id="IPR035418">
    <property type="entry name" value="AraC-bd_2"/>
</dbReference>
<dbReference type="PANTHER" id="PTHR46796:SF10">
    <property type="entry name" value="TRANSCRIPTIONAL ACTIVATOR FEAR"/>
    <property type="match status" value="1"/>
</dbReference>
<keyword evidence="3" id="KW-0804">Transcription</keyword>
<dbReference type="Pfam" id="PF12833">
    <property type="entry name" value="HTH_18"/>
    <property type="match status" value="1"/>
</dbReference>
<dbReference type="SMART" id="SM00342">
    <property type="entry name" value="HTH_ARAC"/>
    <property type="match status" value="1"/>
</dbReference>
<dbReference type="InterPro" id="IPR009057">
    <property type="entry name" value="Homeodomain-like_sf"/>
</dbReference>
<keyword evidence="1" id="KW-0805">Transcription regulation</keyword>
<gene>
    <name evidence="6" type="primary">feaR</name>
    <name evidence="6" type="ORF">C4C32_01110</name>
</gene>
<evidence type="ECO:0000313" key="7">
    <source>
        <dbReference type="Proteomes" id="UP000663914"/>
    </source>
</evidence>
<dbReference type="Pfam" id="PF14525">
    <property type="entry name" value="AraC_binding_2"/>
    <property type="match status" value="1"/>
</dbReference>
<dbReference type="NCBIfam" id="NF007243">
    <property type="entry name" value="PRK09685.1"/>
    <property type="match status" value="1"/>
</dbReference>
<accession>A0A8B6URL5</accession>